<dbReference type="InterPro" id="IPR051829">
    <property type="entry name" value="Multiheme_Cytochr_ET"/>
</dbReference>
<evidence type="ECO:0000313" key="3">
    <source>
        <dbReference type="EMBL" id="ABQ25823.1"/>
    </source>
</evidence>
<dbReference type="Pfam" id="PF13447">
    <property type="entry name" value="Multi-haem_cyto"/>
    <property type="match status" value="1"/>
</dbReference>
<dbReference type="PANTHER" id="PTHR35038:SF5">
    <property type="entry name" value="CYTOCHROME C-TYPE PROTEIN NRFB"/>
    <property type="match status" value="1"/>
</dbReference>
<reference evidence="3 4" key="1">
    <citation type="submission" date="2007-05" db="EMBL/GenBank/DDBJ databases">
        <title>Complete sequence of Geobacter uraniireducens Rf4.</title>
        <authorList>
            <consortium name="US DOE Joint Genome Institute"/>
            <person name="Copeland A."/>
            <person name="Lucas S."/>
            <person name="Lapidus A."/>
            <person name="Barry K."/>
            <person name="Detter J.C."/>
            <person name="Glavina del Rio T."/>
            <person name="Hammon N."/>
            <person name="Israni S."/>
            <person name="Dalin E."/>
            <person name="Tice H."/>
            <person name="Pitluck S."/>
            <person name="Chertkov O."/>
            <person name="Brettin T."/>
            <person name="Bruce D."/>
            <person name="Han C."/>
            <person name="Schmutz J."/>
            <person name="Larimer F."/>
            <person name="Land M."/>
            <person name="Hauser L."/>
            <person name="Kyrpides N."/>
            <person name="Mikhailova N."/>
            <person name="Shelobolina E."/>
            <person name="Aklujkar M."/>
            <person name="Lovley D."/>
            <person name="Richardson P."/>
        </authorList>
    </citation>
    <scope>NUCLEOTIDE SEQUENCE [LARGE SCALE GENOMIC DNA]</scope>
    <source>
        <strain evidence="3 4">Rf4</strain>
    </source>
</reference>
<keyword evidence="4" id="KW-1185">Reference proteome</keyword>
<feature type="signal peptide" evidence="2">
    <location>
        <begin position="1"/>
        <end position="24"/>
    </location>
</feature>
<evidence type="ECO:0000256" key="2">
    <source>
        <dbReference type="SAM" id="SignalP"/>
    </source>
</evidence>
<dbReference type="AlphaFoldDB" id="A5GEG8"/>
<dbReference type="Proteomes" id="UP000006695">
    <property type="component" value="Chromosome"/>
</dbReference>
<gene>
    <name evidence="3" type="ordered locus">Gura_1628</name>
</gene>
<dbReference type="RefSeq" id="WP_011938530.1">
    <property type="nucleotide sequence ID" value="NC_009483.1"/>
</dbReference>
<dbReference type="KEGG" id="gur:Gura_1628"/>
<dbReference type="InterPro" id="IPR036280">
    <property type="entry name" value="Multihaem_cyt_sf"/>
</dbReference>
<proteinExistence type="predicted"/>
<organism evidence="3 4">
    <name type="scientific">Geotalea uraniireducens (strain Rf4)</name>
    <name type="common">Geobacter uraniireducens</name>
    <dbReference type="NCBI Taxonomy" id="351605"/>
    <lineage>
        <taxon>Bacteria</taxon>
        <taxon>Pseudomonadati</taxon>
        <taxon>Thermodesulfobacteriota</taxon>
        <taxon>Desulfuromonadia</taxon>
        <taxon>Geobacterales</taxon>
        <taxon>Geobacteraceae</taxon>
        <taxon>Geotalea</taxon>
    </lineage>
</organism>
<dbReference type="EMBL" id="CP000698">
    <property type="protein sequence ID" value="ABQ25823.1"/>
    <property type="molecule type" value="Genomic_DNA"/>
</dbReference>
<dbReference type="OrthoDB" id="9814800at2"/>
<dbReference type="Gene3D" id="1.10.780.10">
    <property type="entry name" value="Hydroxylamine Oxidoreductase, Chain A, domain 1"/>
    <property type="match status" value="1"/>
</dbReference>
<dbReference type="HOGENOM" id="CLU_017567_0_0_7"/>
<evidence type="ECO:0000256" key="1">
    <source>
        <dbReference type="ARBA" id="ARBA00022729"/>
    </source>
</evidence>
<name>A5GEG8_GEOUR</name>
<sequence>MKNRIAQLALVVIVAISLSHPAAAEECIPCHREKTPAAVHQWETSAHARARIGCEKCHGSDHDKIVKGEARVDMKVCGPCHQKAFKEHKASRHGMGLHSGWGCTRNLANRDPAECRFCHEEGSTAPLSGVQCARFLKQTSEMAEIGCNYCHNVESSCASCHTNHNTSLAIVRDPNSCAKCHMGPDHPQWEMWQTSLHGTLNATAGISTGPTCQTCHMPKGSHNVSFGITMSSGGAPYPAKQAEPARKEMLQICSQCHAPEFARKDLARGDAVRSQSLTILKEAEKIIWDLSDHGLLDPMPEQRPEHPLSGRKLVTDNQMLYEDTSHIERLFFKMKKYDYARTIKGAYHQNPAYAHWYGNAELKMDLVDIKAEANRLRERGEAHVAGKGENKAADPAAAAEDALRALKSKVERGAMSEEEYAVEKAKVLDRLKGSAK</sequence>
<dbReference type="PANTHER" id="PTHR35038">
    <property type="entry name" value="DISSIMILATORY SULFITE REDUCTASE SIRA"/>
    <property type="match status" value="1"/>
</dbReference>
<accession>A5GEG8</accession>
<dbReference type="GO" id="GO:0016491">
    <property type="term" value="F:oxidoreductase activity"/>
    <property type="evidence" value="ECO:0007669"/>
    <property type="project" value="TreeGrafter"/>
</dbReference>
<keyword evidence="1 2" id="KW-0732">Signal</keyword>
<evidence type="ECO:0000313" key="4">
    <source>
        <dbReference type="Proteomes" id="UP000006695"/>
    </source>
</evidence>
<feature type="chain" id="PRO_5002683555" evidence="2">
    <location>
        <begin position="25"/>
        <end position="436"/>
    </location>
</feature>
<dbReference type="STRING" id="351605.Gura_1628"/>
<protein>
    <submittedName>
        <fullName evidence="3">Uncharacterized protein</fullName>
    </submittedName>
</protein>
<dbReference type="SUPFAM" id="SSF48695">
    <property type="entry name" value="Multiheme cytochromes"/>
    <property type="match status" value="1"/>
</dbReference>
<dbReference type="Gene3D" id="1.20.850.10">
    <property type="entry name" value="Hydroxylamine Oxidoreductase, Chain A, domain 2"/>
    <property type="match status" value="1"/>
</dbReference>